<evidence type="ECO:0000313" key="2">
    <source>
        <dbReference type="EMBL" id="NPT59156.1"/>
    </source>
</evidence>
<dbReference type="EMBL" id="WOEZ01000186">
    <property type="protein sequence ID" value="NPT59156.1"/>
    <property type="molecule type" value="Genomic_DNA"/>
</dbReference>
<dbReference type="InterPro" id="IPR020617">
    <property type="entry name" value="Thiolase_C"/>
</dbReference>
<gene>
    <name evidence="2" type="ORF">GNZ13_32510</name>
</gene>
<dbReference type="Gene3D" id="3.40.47.10">
    <property type="match status" value="1"/>
</dbReference>
<sequence>MSSHAGDRTRDFLRLSQDIVNVEGGCIAGSHPIGATETVLTTRLIHSMRCDGFERSIVTLCIGGGEDIGLALETIA</sequence>
<dbReference type="GO" id="GO:0016747">
    <property type="term" value="F:acyltransferase activity, transferring groups other than amino-acyl groups"/>
    <property type="evidence" value="ECO:0007669"/>
    <property type="project" value="InterPro"/>
</dbReference>
<accession>A0A972NSS0</accession>
<protein>
    <recommendedName>
        <fullName evidence="1">Thiolase C-terminal domain-containing protein</fullName>
    </recommendedName>
</protein>
<organism evidence="2 3">
    <name type="scientific">Paraburkholderia elongata</name>
    <dbReference type="NCBI Taxonomy" id="2675747"/>
    <lineage>
        <taxon>Bacteria</taxon>
        <taxon>Pseudomonadati</taxon>
        <taxon>Pseudomonadota</taxon>
        <taxon>Betaproteobacteria</taxon>
        <taxon>Burkholderiales</taxon>
        <taxon>Burkholderiaceae</taxon>
        <taxon>Paraburkholderia</taxon>
    </lineage>
</organism>
<dbReference type="InterPro" id="IPR016039">
    <property type="entry name" value="Thiolase-like"/>
</dbReference>
<name>A0A972NSS0_9BURK</name>
<dbReference type="Proteomes" id="UP000655523">
    <property type="component" value="Unassembled WGS sequence"/>
</dbReference>
<proteinExistence type="predicted"/>
<reference evidence="2 3" key="1">
    <citation type="submission" date="2019-11" db="EMBL/GenBank/DDBJ databases">
        <title>Metabolism of dissolved organic matter in forest soils.</title>
        <authorList>
            <person name="Cyle K.T."/>
            <person name="Wilhelm R.C."/>
            <person name="Martinez C.E."/>
        </authorList>
    </citation>
    <scope>NUCLEOTIDE SEQUENCE [LARGE SCALE GENOMIC DNA]</scope>
    <source>
        <strain evidence="2 3">5N</strain>
    </source>
</reference>
<dbReference type="SUPFAM" id="SSF53901">
    <property type="entry name" value="Thiolase-like"/>
    <property type="match status" value="1"/>
</dbReference>
<evidence type="ECO:0000259" key="1">
    <source>
        <dbReference type="Pfam" id="PF02803"/>
    </source>
</evidence>
<keyword evidence="3" id="KW-1185">Reference proteome</keyword>
<dbReference type="AlphaFoldDB" id="A0A972NSS0"/>
<evidence type="ECO:0000313" key="3">
    <source>
        <dbReference type="Proteomes" id="UP000655523"/>
    </source>
</evidence>
<comment type="caution">
    <text evidence="2">The sequence shown here is derived from an EMBL/GenBank/DDBJ whole genome shotgun (WGS) entry which is preliminary data.</text>
</comment>
<dbReference type="Pfam" id="PF02803">
    <property type="entry name" value="Thiolase_C"/>
    <property type="match status" value="1"/>
</dbReference>
<feature type="domain" description="Thiolase C-terminal" evidence="1">
    <location>
        <begin position="13"/>
        <end position="73"/>
    </location>
</feature>